<evidence type="ECO:0000256" key="3">
    <source>
        <dbReference type="PROSITE-ProRule" id="PRU00023"/>
    </source>
</evidence>
<dbReference type="Gene3D" id="2.60.120.260">
    <property type="entry name" value="Galactose-binding domain-like"/>
    <property type="match status" value="1"/>
</dbReference>
<evidence type="ECO:0000256" key="1">
    <source>
        <dbReference type="ARBA" id="ARBA00022737"/>
    </source>
</evidence>
<dbReference type="SMART" id="SM00248">
    <property type="entry name" value="ANK"/>
    <property type="match status" value="6"/>
</dbReference>
<feature type="repeat" description="ANK" evidence="3">
    <location>
        <begin position="171"/>
        <end position="203"/>
    </location>
</feature>
<dbReference type="SUPFAM" id="SSF49785">
    <property type="entry name" value="Galactose-binding domain-like"/>
    <property type="match status" value="1"/>
</dbReference>
<dbReference type="InterPro" id="IPR000421">
    <property type="entry name" value="FA58C"/>
</dbReference>
<feature type="repeat" description="ANK" evidence="3">
    <location>
        <begin position="200"/>
        <end position="232"/>
    </location>
</feature>
<keyword evidence="2 3" id="KW-0040">ANK repeat</keyword>
<evidence type="ECO:0000313" key="6">
    <source>
        <dbReference type="Proteomes" id="UP000507470"/>
    </source>
</evidence>
<feature type="repeat" description="ANK" evidence="3">
    <location>
        <begin position="135"/>
        <end position="170"/>
    </location>
</feature>
<keyword evidence="1" id="KW-0677">Repeat</keyword>
<dbReference type="InterPro" id="IPR008979">
    <property type="entry name" value="Galactose-bd-like_sf"/>
</dbReference>
<keyword evidence="6" id="KW-1185">Reference proteome</keyword>
<gene>
    <name evidence="5" type="ORF">MCOR_10365</name>
</gene>
<dbReference type="SUPFAM" id="SSF48403">
    <property type="entry name" value="Ankyrin repeat"/>
    <property type="match status" value="1"/>
</dbReference>
<evidence type="ECO:0000313" key="5">
    <source>
        <dbReference type="EMBL" id="CAC5372194.1"/>
    </source>
</evidence>
<feature type="domain" description="F5/8 type C" evidence="4">
    <location>
        <begin position="337"/>
        <end position="451"/>
    </location>
</feature>
<dbReference type="Gene3D" id="1.25.40.20">
    <property type="entry name" value="Ankyrin repeat-containing domain"/>
    <property type="match status" value="4"/>
</dbReference>
<dbReference type="InterPro" id="IPR036770">
    <property type="entry name" value="Ankyrin_rpt-contain_sf"/>
</dbReference>
<dbReference type="Pfam" id="PF00754">
    <property type="entry name" value="F5_F8_type_C"/>
    <property type="match status" value="1"/>
</dbReference>
<sequence>MGKETELIKAVKHNDQQKLQKLLVPETPTYNIRRISREDPKLPKSPSSPGGRIRMQLDHININCTEKETGYTPLIIAILNENKDVTDTLIFHCADVNIADHKGNTPLHYAVFAGRAELVEILLQNGSQVNKQNSDGNTPLHVACQSEKERRVMIMLKLLKYSANVFLKNKNNSTPLDVAAMYGKKDAVSVLLDHDSSLSSNTSAIIEAALRGYTEVVHLLLDYGVNANCINDIKETGPLHEATRFLRYDAAENLIEYGASPLLQNPKSETPLKIAETLPPNLNTKFLELFKDRSKRESLTPRFRNGGILYSPTKHITDYPLLPSRTEWTQNSTSFCNSCTAEHPNTNIFDGSLHTFWVIESSEYVWTVLDLQTEHTLTGITIYGWDSKQMVKRFELQKGPTVQGPWTTVGCFVCKRIGSKNPKDNGVPQTFKDFTASSRYWRYHLLENHGGSCTCFQGLGLHGADDRILTFFKELDMIDYAEQFIIQGYNTHTKLLLIYEDDLQKIISDVNHQRIVKAELEKEARKDFQLKSLEWKHLPPCAVKQSVIFPDIVVKGDPGCREKLTLCFEDVNSERQMKEEFETYLETLDENQQSLATFSGVAIQNEGKYRCLVKSVEHPDVVLVAPTEIDIQPSSNLSTEMQDAFSDMEQMLVDMQTNM</sequence>
<name>A0A6J8ARP8_MYTCO</name>
<dbReference type="PRINTS" id="PR01415">
    <property type="entry name" value="ANKYRIN"/>
</dbReference>
<evidence type="ECO:0000259" key="4">
    <source>
        <dbReference type="Pfam" id="PF00754"/>
    </source>
</evidence>
<dbReference type="PROSITE" id="PS50088">
    <property type="entry name" value="ANK_REPEAT"/>
    <property type="match status" value="5"/>
</dbReference>
<dbReference type="Pfam" id="PF12796">
    <property type="entry name" value="Ank_2"/>
    <property type="match status" value="2"/>
</dbReference>
<reference evidence="5 6" key="1">
    <citation type="submission" date="2020-06" db="EMBL/GenBank/DDBJ databases">
        <authorList>
            <person name="Li R."/>
            <person name="Bekaert M."/>
        </authorList>
    </citation>
    <scope>NUCLEOTIDE SEQUENCE [LARGE SCALE GENOMIC DNA]</scope>
    <source>
        <strain evidence="6">wild</strain>
    </source>
</reference>
<organism evidence="5 6">
    <name type="scientific">Mytilus coruscus</name>
    <name type="common">Sea mussel</name>
    <dbReference type="NCBI Taxonomy" id="42192"/>
    <lineage>
        <taxon>Eukaryota</taxon>
        <taxon>Metazoa</taxon>
        <taxon>Spiralia</taxon>
        <taxon>Lophotrochozoa</taxon>
        <taxon>Mollusca</taxon>
        <taxon>Bivalvia</taxon>
        <taxon>Autobranchia</taxon>
        <taxon>Pteriomorphia</taxon>
        <taxon>Mytilida</taxon>
        <taxon>Mytiloidea</taxon>
        <taxon>Mytilidae</taxon>
        <taxon>Mytilinae</taxon>
        <taxon>Mytilus</taxon>
    </lineage>
</organism>
<dbReference type="EMBL" id="CACVKT020001843">
    <property type="protein sequence ID" value="CAC5372194.1"/>
    <property type="molecule type" value="Genomic_DNA"/>
</dbReference>
<dbReference type="Proteomes" id="UP000507470">
    <property type="component" value="Unassembled WGS sequence"/>
</dbReference>
<dbReference type="PANTHER" id="PTHR24171:SF9">
    <property type="entry name" value="ANKYRIN REPEAT DOMAIN-CONTAINING PROTEIN 39"/>
    <property type="match status" value="1"/>
</dbReference>
<protein>
    <submittedName>
        <fullName evidence="5">ANKS1</fullName>
    </submittedName>
</protein>
<proteinExistence type="predicted"/>
<dbReference type="PROSITE" id="PS50297">
    <property type="entry name" value="ANK_REP_REGION"/>
    <property type="match status" value="3"/>
</dbReference>
<accession>A0A6J8ARP8</accession>
<feature type="repeat" description="ANK" evidence="3">
    <location>
        <begin position="69"/>
        <end position="101"/>
    </location>
</feature>
<dbReference type="PANTHER" id="PTHR24171">
    <property type="entry name" value="ANKYRIN REPEAT DOMAIN-CONTAINING PROTEIN 39-RELATED"/>
    <property type="match status" value="1"/>
</dbReference>
<dbReference type="AlphaFoldDB" id="A0A6J8ARP8"/>
<dbReference type="OrthoDB" id="5314041at2759"/>
<dbReference type="InterPro" id="IPR002110">
    <property type="entry name" value="Ankyrin_rpt"/>
</dbReference>
<evidence type="ECO:0000256" key="2">
    <source>
        <dbReference type="ARBA" id="ARBA00023043"/>
    </source>
</evidence>
<dbReference type="Pfam" id="PF00023">
    <property type="entry name" value="Ank"/>
    <property type="match status" value="1"/>
</dbReference>
<feature type="repeat" description="ANK" evidence="3">
    <location>
        <begin position="102"/>
        <end position="134"/>
    </location>
</feature>